<keyword evidence="1" id="KW-0175">Coiled coil</keyword>
<dbReference type="EMBL" id="RZNZ01000010">
    <property type="protein sequence ID" value="KAA8819602.1"/>
    <property type="molecule type" value="Genomic_DNA"/>
</dbReference>
<dbReference type="AlphaFoldDB" id="A0A5J5DUD7"/>
<comment type="caution">
    <text evidence="4">The sequence shown here is derived from an EMBL/GenBank/DDBJ whole genome shotgun (WGS) entry which is preliminary data.</text>
</comment>
<dbReference type="RefSeq" id="WP_150353923.1">
    <property type="nucleotide sequence ID" value="NZ_RZNZ01000010.1"/>
</dbReference>
<name>A0A5J5DUD7_9BIFI</name>
<evidence type="ECO:0000256" key="2">
    <source>
        <dbReference type="SAM" id="MobiDB-lite"/>
    </source>
</evidence>
<feature type="region of interest" description="Disordered" evidence="2">
    <location>
        <begin position="586"/>
        <end position="607"/>
    </location>
</feature>
<reference evidence="5 6" key="1">
    <citation type="journal article" date="2019" name="Syst. Appl. Microbiol.">
        <title>Characterization of Bifidobacterium species in feaces of the Egyptian fruit bat: Description of B. vespertilionis sp. nov. and B. rousetti sp. nov.</title>
        <authorList>
            <person name="Modesto M."/>
            <person name="Satti M."/>
            <person name="Watanabe K."/>
            <person name="Puglisi E."/>
            <person name="Morelli L."/>
            <person name="Huang C.-H."/>
            <person name="Liou J.-S."/>
            <person name="Miyashita M."/>
            <person name="Tamura T."/>
            <person name="Saito S."/>
            <person name="Mori K."/>
            <person name="Huang L."/>
            <person name="Sciavilla P."/>
            <person name="Sandri C."/>
            <person name="Spiezio C."/>
            <person name="Vitali F."/>
            <person name="Cavalieri D."/>
            <person name="Perpetuini G."/>
            <person name="Tofalo R."/>
            <person name="Bonetti A."/>
            <person name="Arita M."/>
            <person name="Mattarelli P."/>
        </authorList>
    </citation>
    <scope>NUCLEOTIDE SEQUENCE [LARGE SCALE GENOMIC DNA]</scope>
    <source>
        <strain evidence="3 6">RST16</strain>
        <strain evidence="4 5">RST8</strain>
    </source>
</reference>
<sequence length="691" mass="75409">MVWLNDSEYTRASVCLVQLTPSGDVDNLLRLMDYLPTLDGIGSYRWVLRDNAAPGRAQQGWSDPDNPRTMYNPDIISQLRRNAEDFVFVKWCPNQKDPRRPWLLDPYTRPYGRTPDFYEVIDCPDVHDERAMRVRLALGWRHGGTPTRKVFIVYGEHGDRLDAILIDRDELDWSGGILRIRPDARLGAKHCVLDKNRVHESHRGNGSNPRYLYDGATAPEPDGDVLVRPLSQYAAEYVRWYFRDRAADMGDLDEPHIARMIAAALDAPEQLDRYVGMKVSDREIAELRQAVSRAMMPDGDLMAKLVRDELMRNPGFVERCRSEALRDLDAEADKRRAQIRDLEETARRRAEANDRLEQLAKPLQERSARIRQDIGRLEQELERVRSHRDEALARIDQDVALRIGLKAVAGAGAAAATPSMTPVPYRARDVEDAGGSPADAIRRNLELHGVTAVDGDCPVEALATGLAATVGCANLLAVDSAFAPAIANALSYAIAGAPASHAGIPADWNDAAALEAMLAARAAGVLVLDGPIDTVNESLLFALSRLETETTVILPIGAYGNLNLIAGEVWDHAFYVPTERYAALRPGNGPASKAGTTPKPAPGNDATMKHAGKLRRELGGALPLNALTLPGSVAAAMNGPSGSGARWIAAHLALRLRAAEGIGGAGKFAGGDHGSRSARLLLDRIGETHAR</sequence>
<protein>
    <submittedName>
        <fullName evidence="4">Uncharacterized protein</fullName>
    </submittedName>
</protein>
<keyword evidence="6" id="KW-1185">Reference proteome</keyword>
<dbReference type="EMBL" id="RZOA01000009">
    <property type="protein sequence ID" value="KAA8823390.1"/>
    <property type="molecule type" value="Genomic_DNA"/>
</dbReference>
<dbReference type="Proteomes" id="UP000345527">
    <property type="component" value="Unassembled WGS sequence"/>
</dbReference>
<dbReference type="Proteomes" id="UP000374630">
    <property type="component" value="Unassembled WGS sequence"/>
</dbReference>
<accession>A0A5J5DUD7</accession>
<organism evidence="4 5">
    <name type="scientific">Bifidobacterium vespertilionis</name>
    <dbReference type="NCBI Taxonomy" id="2562524"/>
    <lineage>
        <taxon>Bacteria</taxon>
        <taxon>Bacillati</taxon>
        <taxon>Actinomycetota</taxon>
        <taxon>Actinomycetes</taxon>
        <taxon>Bifidobacteriales</taxon>
        <taxon>Bifidobacteriaceae</taxon>
        <taxon>Bifidobacterium</taxon>
    </lineage>
</organism>
<evidence type="ECO:0000313" key="4">
    <source>
        <dbReference type="EMBL" id="KAA8823390.1"/>
    </source>
</evidence>
<proteinExistence type="predicted"/>
<gene>
    <name evidence="4" type="ORF">EM848_05445</name>
    <name evidence="3" type="ORF">EMO90_08185</name>
</gene>
<evidence type="ECO:0000313" key="3">
    <source>
        <dbReference type="EMBL" id="KAA8819602.1"/>
    </source>
</evidence>
<evidence type="ECO:0000256" key="1">
    <source>
        <dbReference type="SAM" id="Coils"/>
    </source>
</evidence>
<evidence type="ECO:0000313" key="5">
    <source>
        <dbReference type="Proteomes" id="UP000345527"/>
    </source>
</evidence>
<dbReference type="OrthoDB" id="3226406at2"/>
<feature type="coiled-coil region" evidence="1">
    <location>
        <begin position="325"/>
        <end position="394"/>
    </location>
</feature>
<evidence type="ECO:0000313" key="6">
    <source>
        <dbReference type="Proteomes" id="UP000374630"/>
    </source>
</evidence>